<dbReference type="PANTHER" id="PTHR13522:SF3">
    <property type="entry name" value="U6 SNRNA PHOSPHODIESTERASE 1"/>
    <property type="match status" value="1"/>
</dbReference>
<dbReference type="GO" id="GO:0034477">
    <property type="term" value="P:U6 snRNA 3'-end processing"/>
    <property type="evidence" value="ECO:0007669"/>
    <property type="project" value="InterPro"/>
</dbReference>
<name>A7TEL8_VANPO</name>
<dbReference type="AlphaFoldDB" id="A7TEL8"/>
<evidence type="ECO:0000256" key="7">
    <source>
        <dbReference type="SAM" id="MobiDB-lite"/>
    </source>
</evidence>
<evidence type="ECO:0000256" key="2">
    <source>
        <dbReference type="ARBA" id="ARBA00022801"/>
    </source>
</evidence>
<evidence type="ECO:0000256" key="5">
    <source>
        <dbReference type="ARBA" id="ARBA00029543"/>
    </source>
</evidence>
<keyword evidence="4" id="KW-0539">Nucleus</keyword>
<reference evidence="8 9" key="1">
    <citation type="journal article" date="2007" name="Proc. Natl. Acad. Sci. U.S.A.">
        <title>Independent sorting-out of thousands of duplicated gene pairs in two yeast species descended from a whole-genome duplication.</title>
        <authorList>
            <person name="Scannell D.R."/>
            <person name="Frank A.C."/>
            <person name="Conant G.C."/>
            <person name="Byrne K.P."/>
            <person name="Woolfit M."/>
            <person name="Wolfe K.H."/>
        </authorList>
    </citation>
    <scope>NUCLEOTIDE SEQUENCE [LARGE SCALE GENOMIC DNA]</scope>
    <source>
        <strain evidence="9">ATCC 22028 / DSM 70294 / BCRC 21397 / CBS 2163 / NBRC 10782 / NRRL Y-8283 / UCD 57-17</strain>
    </source>
</reference>
<accession>A7TEL8</accession>
<evidence type="ECO:0000256" key="4">
    <source>
        <dbReference type="ARBA" id="ARBA00023242"/>
    </source>
</evidence>
<evidence type="ECO:0000256" key="1">
    <source>
        <dbReference type="ARBA" id="ARBA00022722"/>
    </source>
</evidence>
<evidence type="ECO:0000256" key="6">
    <source>
        <dbReference type="ARBA" id="ARBA00030030"/>
    </source>
</evidence>
<evidence type="ECO:0000313" key="8">
    <source>
        <dbReference type="EMBL" id="EDO19325.1"/>
    </source>
</evidence>
<dbReference type="InterPro" id="IPR027521">
    <property type="entry name" value="Usb1"/>
</dbReference>
<keyword evidence="1" id="KW-0540">Nuclease</keyword>
<dbReference type="FunCoup" id="A7TEL8">
    <property type="interactions" value="46"/>
</dbReference>
<dbReference type="GO" id="GO:0005634">
    <property type="term" value="C:nucleus"/>
    <property type="evidence" value="ECO:0007669"/>
    <property type="project" value="TreeGrafter"/>
</dbReference>
<dbReference type="eggNOG" id="ENOG502S533">
    <property type="taxonomic scope" value="Eukaryota"/>
</dbReference>
<evidence type="ECO:0000313" key="9">
    <source>
        <dbReference type="Proteomes" id="UP000000267"/>
    </source>
</evidence>
<dbReference type="OrthoDB" id="49151at2759"/>
<keyword evidence="3" id="KW-0456">Lyase</keyword>
<dbReference type="Proteomes" id="UP000000267">
    <property type="component" value="Unassembled WGS sequence"/>
</dbReference>
<dbReference type="HOGENOM" id="CLU_083705_0_0_1"/>
<proteinExistence type="predicted"/>
<dbReference type="PhylomeDB" id="A7TEL8"/>
<protein>
    <recommendedName>
        <fullName evidence="5">U6 snRNA phosphodiesterase 1</fullName>
    </recommendedName>
    <alternativeName>
        <fullName evidence="6">3'-5' RNA exonuclease USB1</fullName>
    </alternativeName>
</protein>
<dbReference type="EMBL" id="DS480380">
    <property type="protein sequence ID" value="EDO19325.1"/>
    <property type="molecule type" value="Genomic_DNA"/>
</dbReference>
<organism evidence="9">
    <name type="scientific">Vanderwaltozyma polyspora (strain ATCC 22028 / DSM 70294 / BCRC 21397 / CBS 2163 / NBRC 10782 / NRRL Y-8283 / UCD 57-17)</name>
    <name type="common">Kluyveromyces polysporus</name>
    <dbReference type="NCBI Taxonomy" id="436907"/>
    <lineage>
        <taxon>Eukaryota</taxon>
        <taxon>Fungi</taxon>
        <taxon>Dikarya</taxon>
        <taxon>Ascomycota</taxon>
        <taxon>Saccharomycotina</taxon>
        <taxon>Saccharomycetes</taxon>
        <taxon>Saccharomycetales</taxon>
        <taxon>Saccharomycetaceae</taxon>
        <taxon>Vanderwaltozyma</taxon>
    </lineage>
</organism>
<dbReference type="PANTHER" id="PTHR13522">
    <property type="entry name" value="U6 SNRNA PHOSPHODIESTERASE 1"/>
    <property type="match status" value="1"/>
</dbReference>
<dbReference type="InParanoid" id="A7TEL8"/>
<keyword evidence="2" id="KW-0378">Hydrolase</keyword>
<gene>
    <name evidence="8" type="ORF">Kpol_1036p71</name>
</gene>
<feature type="compositionally biased region" description="Basic and acidic residues" evidence="7">
    <location>
        <begin position="20"/>
        <end position="31"/>
    </location>
</feature>
<dbReference type="KEGG" id="vpo:Kpol_1036p71"/>
<evidence type="ECO:0000256" key="3">
    <source>
        <dbReference type="ARBA" id="ARBA00023239"/>
    </source>
</evidence>
<keyword evidence="9" id="KW-1185">Reference proteome</keyword>
<feature type="region of interest" description="Disordered" evidence="7">
    <location>
        <begin position="1"/>
        <end position="31"/>
    </location>
</feature>
<dbReference type="OMA" id="HEPTERD"/>
<sequence length="289" mass="32879">MDTIAANYISSSDSEVDSEPEQKRAKISDSTEELNKEANLKLPTVPSTVLDKYYVSPNILKYTEEMSNLVGIKTGFRTGQFRSFIFLEWRPTSLQRQQLVKSINQFNENLTKTKGSNFRFDPLFISSLGSPEPLHVSLSKSIVCESITQRNLFYRELKKELQSVQIQPFTLTFTNKPLVLTAKQDSSMFLCLEVNRSHRTKILKPIQDAISSALETTFSNQSDIIMNFQVSNEYLHMSIAQMTNCPPSSANLKSSSIDWEPFHGLDEIKVPCKEVKCLINRQLYSIPIS</sequence>
<dbReference type="Gene3D" id="3.90.1140.10">
    <property type="entry name" value="Cyclic phosphodiesterase"/>
    <property type="match status" value="1"/>
</dbReference>
<dbReference type="GO" id="GO:0016829">
    <property type="term" value="F:lyase activity"/>
    <property type="evidence" value="ECO:0007669"/>
    <property type="project" value="UniProtKB-KW"/>
</dbReference>
<dbReference type="GO" id="GO:0000175">
    <property type="term" value="F:3'-5'-RNA exonuclease activity"/>
    <property type="evidence" value="ECO:0007669"/>
    <property type="project" value="TreeGrafter"/>
</dbReference>
<dbReference type="GeneID" id="5547666"/>
<dbReference type="STRING" id="436907.A7TEL8"/>
<dbReference type="Pfam" id="PF09749">
    <property type="entry name" value="HVSL"/>
    <property type="match status" value="1"/>
</dbReference>
<dbReference type="RefSeq" id="XP_001647183.1">
    <property type="nucleotide sequence ID" value="XM_001647133.1"/>
</dbReference>